<sequence>MQHQSADAAAGPDAVKAVIKSEALRLGFDDVGVTTAAANPDDADHLTAYLADGRHGDMGWMATTAERRAAPQVLWADSCSIICCAMNYGPADDPRAVLAQPDRGAISVYAQGRDYHEVMKKRLKALGRFIVGHFGGEVKVFVDTAPVMEKPLAQRAGLGWIGKHTNLVSRRFGSWLFLGEVFTTLDLPPDTPATDHCGSCDRCRQACPTAALPEPYRIEPRRCVSYLSIESKGDLPEDLAARMGNRVYGCDDCLAVCPWNSFATPSPHPEFAPRPEAIAPPLTDLLALDDAAFRARFAGSAIKRLGRDRLHRNAEAAAKHCGDAAPADATRDRAGP</sequence>
<comment type="pathway">
    <text evidence="9">tRNA modification; tRNA-queuosine biosynthesis.</text>
</comment>
<dbReference type="GO" id="GO:0046872">
    <property type="term" value="F:metal ion binding"/>
    <property type="evidence" value="ECO:0007669"/>
    <property type="project" value="UniProtKB-KW"/>
</dbReference>
<keyword evidence="9" id="KW-0846">Cobalamin</keyword>
<feature type="binding site" evidence="9">
    <location>
        <position position="200"/>
    </location>
    <ligand>
        <name>[4Fe-4S] cluster</name>
        <dbReference type="ChEBI" id="CHEBI:49883"/>
        <label>1</label>
    </ligand>
</feature>
<evidence type="ECO:0000256" key="6">
    <source>
        <dbReference type="ARBA" id="ARBA00023002"/>
    </source>
</evidence>
<dbReference type="EC" id="1.17.99.6" evidence="9"/>
<keyword evidence="2 9" id="KW-0963">Cytoplasm</keyword>
<feature type="binding site" evidence="9">
    <location>
        <position position="68"/>
    </location>
    <ligand>
        <name>cob(II)alamin</name>
        <dbReference type="ChEBI" id="CHEBI:16304"/>
    </ligand>
</feature>
<accession>A0A7H1N5W4</accession>
<name>A0A7H1N5W4_9PROT</name>
<feature type="binding site" evidence="9">
    <location>
        <position position="178"/>
    </location>
    <ligand>
        <name>cob(II)alamin</name>
        <dbReference type="ChEBI" id="CHEBI:16304"/>
    </ligand>
</feature>
<evidence type="ECO:0000256" key="2">
    <source>
        <dbReference type="ARBA" id="ARBA00022490"/>
    </source>
</evidence>
<feature type="binding site" evidence="9">
    <location>
        <position position="225"/>
    </location>
    <ligand>
        <name>cob(II)alamin</name>
        <dbReference type="ChEBI" id="CHEBI:16304"/>
    </ligand>
</feature>
<dbReference type="InterPro" id="IPR013542">
    <property type="entry name" value="QueG_DUF1730"/>
</dbReference>
<feature type="binding site" evidence="9">
    <location>
        <position position="197"/>
    </location>
    <ligand>
        <name>[4Fe-4S] cluster</name>
        <dbReference type="ChEBI" id="CHEBI:49883"/>
        <label>1</label>
    </ligand>
</feature>
<dbReference type="KEGG" id="dvn:HQ394_03340"/>
<dbReference type="EMBL" id="CP053923">
    <property type="protein sequence ID" value="QNT71100.1"/>
    <property type="molecule type" value="Genomic_DNA"/>
</dbReference>
<evidence type="ECO:0000256" key="1">
    <source>
        <dbReference type="ARBA" id="ARBA00022485"/>
    </source>
</evidence>
<keyword evidence="13" id="KW-1185">Reference proteome</keyword>
<comment type="similarity">
    <text evidence="9">Belongs to the QueG family.</text>
</comment>
<keyword evidence="6 9" id="KW-0560">Oxidoreductase</keyword>
<evidence type="ECO:0000256" key="4">
    <source>
        <dbReference type="ARBA" id="ARBA00022723"/>
    </source>
</evidence>
<comment type="function">
    <text evidence="9">Catalyzes the conversion of epoxyqueuosine (oQ) to queuosine (Q), which is a hypermodified base found in the wobble positions of tRNA(Asp), tRNA(Asn), tRNA(His) and tRNA(Tyr).</text>
</comment>
<feature type="region of interest" description="Disordered" evidence="10">
    <location>
        <begin position="317"/>
        <end position="336"/>
    </location>
</feature>
<evidence type="ECO:0000256" key="9">
    <source>
        <dbReference type="HAMAP-Rule" id="MF_00916"/>
    </source>
</evidence>
<keyword evidence="3 9" id="KW-0819">tRNA processing</keyword>
<keyword evidence="4 9" id="KW-0479">Metal-binding</keyword>
<keyword evidence="7 9" id="KW-0408">Iron</keyword>
<feature type="binding site" evidence="9">
    <location>
        <position position="143"/>
    </location>
    <ligand>
        <name>cob(II)alamin</name>
        <dbReference type="ChEBI" id="CHEBI:16304"/>
    </ligand>
</feature>
<evidence type="ECO:0000256" key="8">
    <source>
        <dbReference type="ARBA" id="ARBA00023014"/>
    </source>
</evidence>
<dbReference type="GO" id="GO:0052693">
    <property type="term" value="F:epoxyqueuosine reductase activity"/>
    <property type="evidence" value="ECO:0007669"/>
    <property type="project" value="UniProtKB-UniRule"/>
</dbReference>
<evidence type="ECO:0000256" key="10">
    <source>
        <dbReference type="SAM" id="MobiDB-lite"/>
    </source>
</evidence>
<protein>
    <recommendedName>
        <fullName evidence="9">Epoxyqueuosine reductase</fullName>
        <ecNumber evidence="9">1.17.99.6</ecNumber>
    </recommendedName>
    <alternativeName>
        <fullName evidence="9">Queuosine biosynthesis protein QueG</fullName>
    </alternativeName>
</protein>
<feature type="binding site" evidence="9">
    <location>
        <position position="223"/>
    </location>
    <ligand>
        <name>[4Fe-4S] cluster</name>
        <dbReference type="ChEBI" id="CHEBI:49883"/>
        <label>2</label>
    </ligand>
</feature>
<dbReference type="InterPro" id="IPR017900">
    <property type="entry name" value="4Fe4S_Fe_S_CS"/>
</dbReference>
<comment type="catalytic activity">
    <reaction evidence="9">
        <text>epoxyqueuosine(34) in tRNA + AH2 = queuosine(34) in tRNA + A + H2O</text>
        <dbReference type="Rhea" id="RHEA:32159"/>
        <dbReference type="Rhea" id="RHEA-COMP:18571"/>
        <dbReference type="Rhea" id="RHEA-COMP:18582"/>
        <dbReference type="ChEBI" id="CHEBI:13193"/>
        <dbReference type="ChEBI" id="CHEBI:15377"/>
        <dbReference type="ChEBI" id="CHEBI:17499"/>
        <dbReference type="ChEBI" id="CHEBI:194431"/>
        <dbReference type="ChEBI" id="CHEBI:194443"/>
        <dbReference type="EC" id="1.17.99.6"/>
    </reaction>
</comment>
<dbReference type="PANTHER" id="PTHR30002">
    <property type="entry name" value="EPOXYQUEUOSINE REDUCTASE"/>
    <property type="match status" value="1"/>
</dbReference>
<dbReference type="AlphaFoldDB" id="A0A7H1N5W4"/>
<evidence type="ECO:0000256" key="7">
    <source>
        <dbReference type="ARBA" id="ARBA00023004"/>
    </source>
</evidence>
<comment type="cofactor">
    <cofactor evidence="9">
        <name>[4Fe-4S] cluster</name>
        <dbReference type="ChEBI" id="CHEBI:49883"/>
    </cofactor>
    <text evidence="9">Binds 2 [4Fe-4S] clusters per monomer.</text>
</comment>
<keyword evidence="5 9" id="KW-0671">Queuosine biosynthesis</keyword>
<feature type="binding site" evidence="9">
    <location>
        <position position="250"/>
    </location>
    <ligand>
        <name>[4Fe-4S] cluster</name>
        <dbReference type="ChEBI" id="CHEBI:49883"/>
        <label>2</label>
    </ligand>
</feature>
<comment type="caution">
    <text evidence="9">Lacks conserved residue(s) required for the propagation of feature annotation.</text>
</comment>
<dbReference type="GO" id="GO:0051539">
    <property type="term" value="F:4 iron, 4 sulfur cluster binding"/>
    <property type="evidence" value="ECO:0007669"/>
    <property type="project" value="UniProtKB-KW"/>
</dbReference>
<feature type="binding site" evidence="9">
    <location>
        <position position="257"/>
    </location>
    <ligand>
        <name>[4Fe-4S] cluster</name>
        <dbReference type="ChEBI" id="CHEBI:49883"/>
        <label>1</label>
    </ligand>
</feature>
<keyword evidence="9" id="KW-0170">Cobalt</keyword>
<proteinExistence type="inferred from homology"/>
<dbReference type="PROSITE" id="PS51379">
    <property type="entry name" value="4FE4S_FER_2"/>
    <property type="match status" value="1"/>
</dbReference>
<comment type="subunit">
    <text evidence="9">Monomer.</text>
</comment>
<feature type="binding site" evidence="9">
    <location>
        <position position="167"/>
    </location>
    <ligand>
        <name>cob(II)alamin</name>
        <dbReference type="ChEBI" id="CHEBI:16304"/>
    </ligand>
</feature>
<keyword evidence="8 9" id="KW-0411">Iron-sulfur</keyword>
<dbReference type="GO" id="GO:0005737">
    <property type="term" value="C:cytoplasm"/>
    <property type="evidence" value="ECO:0007669"/>
    <property type="project" value="UniProtKB-SubCell"/>
</dbReference>
<dbReference type="PANTHER" id="PTHR30002:SF4">
    <property type="entry name" value="EPOXYQUEUOSINE REDUCTASE"/>
    <property type="match status" value="1"/>
</dbReference>
<dbReference type="UniPathway" id="UPA00392"/>
<feature type="binding site" evidence="9">
    <location>
        <position position="253"/>
    </location>
    <ligand>
        <name>[4Fe-4S] cluster</name>
        <dbReference type="ChEBI" id="CHEBI:49883"/>
        <label>2</label>
    </ligand>
</feature>
<feature type="binding site" evidence="9">
    <location>
        <position position="207"/>
    </location>
    <ligand>
        <name>[4Fe-4S] cluster</name>
        <dbReference type="ChEBI" id="CHEBI:49883"/>
        <label>2</label>
    </ligand>
</feature>
<organism evidence="12 13">
    <name type="scientific">Defluviicoccus vanus</name>
    <dbReference type="NCBI Taxonomy" id="111831"/>
    <lineage>
        <taxon>Bacteria</taxon>
        <taxon>Pseudomonadati</taxon>
        <taxon>Pseudomonadota</taxon>
        <taxon>Alphaproteobacteria</taxon>
        <taxon>Rhodospirillales</taxon>
        <taxon>Rhodospirillaceae</taxon>
        <taxon>Defluviicoccus</taxon>
    </lineage>
</organism>
<keyword evidence="1 9" id="KW-0004">4Fe-4S</keyword>
<dbReference type="GO" id="GO:0008616">
    <property type="term" value="P:tRNA queuosine(34) biosynthetic process"/>
    <property type="evidence" value="ECO:0007669"/>
    <property type="project" value="UniProtKB-UniRule"/>
</dbReference>
<comment type="cofactor">
    <cofactor evidence="9">
        <name>cob(II)alamin</name>
        <dbReference type="ChEBI" id="CHEBI:16304"/>
    </cofactor>
</comment>
<evidence type="ECO:0000313" key="12">
    <source>
        <dbReference type="EMBL" id="QNT71100.1"/>
    </source>
</evidence>
<feature type="active site" description="Proton donor" evidence="9">
    <location>
        <position position="143"/>
    </location>
</feature>
<dbReference type="Pfam" id="PF13484">
    <property type="entry name" value="Fer4_16"/>
    <property type="match status" value="1"/>
</dbReference>
<dbReference type="Pfam" id="PF08331">
    <property type="entry name" value="QueG_DUF1730"/>
    <property type="match status" value="1"/>
</dbReference>
<evidence type="ECO:0000256" key="3">
    <source>
        <dbReference type="ARBA" id="ARBA00022694"/>
    </source>
</evidence>
<evidence type="ECO:0000256" key="5">
    <source>
        <dbReference type="ARBA" id="ARBA00022785"/>
    </source>
</evidence>
<comment type="subcellular location">
    <subcellularLocation>
        <location evidence="9">Cytoplasm</location>
    </subcellularLocation>
</comment>
<reference evidence="12 13" key="1">
    <citation type="submission" date="2020-05" db="EMBL/GenBank/DDBJ databases">
        <title>Complete closed genome sequence of Defluviicoccus vanus.</title>
        <authorList>
            <person name="Bessarab I."/>
            <person name="Arumugam K."/>
            <person name="Maszenan A.M."/>
            <person name="Seviour R.J."/>
            <person name="Williams R.B."/>
        </authorList>
    </citation>
    <scope>NUCLEOTIDE SEQUENCE [LARGE SCALE GENOMIC DNA]</scope>
    <source>
        <strain evidence="12 13">Ben 114</strain>
    </source>
</reference>
<feature type="domain" description="4Fe-4S ferredoxin-type" evidence="11">
    <location>
        <begin position="188"/>
        <end position="217"/>
    </location>
</feature>
<dbReference type="NCBIfam" id="TIGR00276">
    <property type="entry name" value="tRNA epoxyqueuosine(34) reductase QueG"/>
    <property type="match status" value="1"/>
</dbReference>
<dbReference type="InterPro" id="IPR017896">
    <property type="entry name" value="4Fe4S_Fe-S-bd"/>
</dbReference>
<dbReference type="Proteomes" id="UP000516369">
    <property type="component" value="Chromosome"/>
</dbReference>
<evidence type="ECO:0000313" key="13">
    <source>
        <dbReference type="Proteomes" id="UP000516369"/>
    </source>
</evidence>
<dbReference type="Gene3D" id="3.30.70.20">
    <property type="match status" value="1"/>
</dbReference>
<dbReference type="SUPFAM" id="SSF46548">
    <property type="entry name" value="alpha-helical ferredoxin"/>
    <property type="match status" value="1"/>
</dbReference>
<feature type="binding site" evidence="9">
    <location>
        <position position="232"/>
    </location>
    <ligand>
        <name>tRNA</name>
        <dbReference type="ChEBI" id="CHEBI:17843"/>
    </ligand>
</feature>
<gene>
    <name evidence="9 12" type="primary">queG</name>
    <name evidence="12" type="ORF">HQ394_03340</name>
</gene>
<dbReference type="GO" id="GO:0031419">
    <property type="term" value="F:cobalamin binding"/>
    <property type="evidence" value="ECO:0007669"/>
    <property type="project" value="UniProtKB-KW"/>
</dbReference>
<feature type="binding site" evidence="9">
    <location>
        <position position="203"/>
    </location>
    <ligand>
        <name>[4Fe-4S] cluster</name>
        <dbReference type="ChEBI" id="CHEBI:49883"/>
        <label>1</label>
    </ligand>
</feature>
<dbReference type="HAMAP" id="MF_00916">
    <property type="entry name" value="QueG"/>
    <property type="match status" value="1"/>
</dbReference>
<evidence type="ECO:0000259" key="11">
    <source>
        <dbReference type="PROSITE" id="PS51379"/>
    </source>
</evidence>
<feature type="binding site" evidence="9">
    <location>
        <begin position="250"/>
        <end position="251"/>
    </location>
    <ligand>
        <name>cob(II)alamin</name>
        <dbReference type="ChEBI" id="CHEBI:16304"/>
    </ligand>
</feature>
<dbReference type="InterPro" id="IPR004453">
    <property type="entry name" value="QueG"/>
</dbReference>
<dbReference type="PROSITE" id="PS00198">
    <property type="entry name" value="4FE4S_FER_1"/>
    <property type="match status" value="1"/>
</dbReference>